<dbReference type="Proteomes" id="UP000464658">
    <property type="component" value="Chromosome"/>
</dbReference>
<gene>
    <name evidence="2" type="ORF">BsIDN1_47950</name>
</gene>
<keyword evidence="1" id="KW-0472">Membrane</keyword>
<feature type="transmembrane region" description="Helical" evidence="1">
    <location>
        <begin position="35"/>
        <end position="60"/>
    </location>
</feature>
<sequence length="154" mass="16350">MLQALNLAGAAMTNSLIGAIVKTGMIFVLASQPGFGIMGAALAMLIGIILVTLLHAATVGKVLPIHLPLKEYGLCVLVIIGTGAVSLWLKSQVDGLFSAPIELVTLIFFCYVHALCHSINLPRASETRRAAPHPVHWEAVLAHLFLITSSFKSI</sequence>
<protein>
    <submittedName>
        <fullName evidence="2">Uncharacterized protein</fullName>
    </submittedName>
</protein>
<organism evidence="2 3">
    <name type="scientific">Bacillus safensis</name>
    <dbReference type="NCBI Taxonomy" id="561879"/>
    <lineage>
        <taxon>Bacteria</taxon>
        <taxon>Bacillati</taxon>
        <taxon>Bacillota</taxon>
        <taxon>Bacilli</taxon>
        <taxon>Bacillales</taxon>
        <taxon>Bacillaceae</taxon>
        <taxon>Bacillus</taxon>
    </lineage>
</organism>
<evidence type="ECO:0000256" key="1">
    <source>
        <dbReference type="SAM" id="Phobius"/>
    </source>
</evidence>
<evidence type="ECO:0000313" key="2">
    <source>
        <dbReference type="EMBL" id="BBP91177.1"/>
    </source>
</evidence>
<dbReference type="AlphaFoldDB" id="A0A5S9MCF4"/>
<feature type="transmembrane region" description="Helical" evidence="1">
    <location>
        <begin position="95"/>
        <end position="116"/>
    </location>
</feature>
<keyword evidence="1" id="KW-1133">Transmembrane helix</keyword>
<dbReference type="EMBL" id="AP021906">
    <property type="protein sequence ID" value="BBP91177.1"/>
    <property type="molecule type" value="Genomic_DNA"/>
</dbReference>
<evidence type="ECO:0000313" key="3">
    <source>
        <dbReference type="Proteomes" id="UP000464658"/>
    </source>
</evidence>
<accession>A0A5S9MCF4</accession>
<name>A0A5S9MCF4_BACIA</name>
<feature type="transmembrane region" description="Helical" evidence="1">
    <location>
        <begin position="72"/>
        <end position="89"/>
    </location>
</feature>
<proteinExistence type="predicted"/>
<reference evidence="2 3" key="1">
    <citation type="submission" date="2019-12" db="EMBL/GenBank/DDBJ databases">
        <title>Full genome sequence of a Bacillus safensis strain isolated from commercially available natto in Indonesia.</title>
        <authorList>
            <person name="Yoshida M."/>
            <person name="Uomi M."/>
            <person name="Waturangi D."/>
            <person name="Ekaputri J.J."/>
            <person name="Setiamarga D.H.E."/>
        </authorList>
    </citation>
    <scope>NUCLEOTIDE SEQUENCE [LARGE SCALE GENOMIC DNA]</scope>
    <source>
        <strain evidence="2 3">IDN1</strain>
    </source>
</reference>
<keyword evidence="1" id="KW-0812">Transmembrane</keyword>
<feature type="transmembrane region" description="Helical" evidence="1">
    <location>
        <begin position="7"/>
        <end position="29"/>
    </location>
</feature>